<dbReference type="EMBL" id="VUNR01000045">
    <property type="protein sequence ID" value="MSU09996.1"/>
    <property type="molecule type" value="Genomic_DNA"/>
</dbReference>
<evidence type="ECO:0000259" key="1">
    <source>
        <dbReference type="Pfam" id="PF24746"/>
    </source>
</evidence>
<dbReference type="AlphaFoldDB" id="A0A6I2UMK5"/>
<dbReference type="Pfam" id="PF24746">
    <property type="entry name" value="DUF7694"/>
    <property type="match status" value="1"/>
</dbReference>
<evidence type="ECO:0000313" key="3">
    <source>
        <dbReference type="Proteomes" id="UP000433181"/>
    </source>
</evidence>
<dbReference type="Proteomes" id="UP000433181">
    <property type="component" value="Unassembled WGS sequence"/>
</dbReference>
<proteinExistence type="predicted"/>
<dbReference type="InterPro" id="IPR056111">
    <property type="entry name" value="DUF7694"/>
</dbReference>
<feature type="domain" description="DUF7694" evidence="1">
    <location>
        <begin position="43"/>
        <end position="102"/>
    </location>
</feature>
<evidence type="ECO:0000313" key="2">
    <source>
        <dbReference type="EMBL" id="MSU09996.1"/>
    </source>
</evidence>
<accession>A0A6I2UMK5</accession>
<dbReference type="RefSeq" id="WP_154408160.1">
    <property type="nucleotide sequence ID" value="NZ_VUNR01000045.1"/>
</dbReference>
<protein>
    <recommendedName>
        <fullName evidence="1">DUF7694 domain-containing protein</fullName>
    </recommendedName>
</protein>
<keyword evidence="3" id="KW-1185">Reference proteome</keyword>
<reference evidence="2 3" key="1">
    <citation type="submission" date="2019-08" db="EMBL/GenBank/DDBJ databases">
        <title>In-depth cultivation of the pig gut microbiome towards novel bacterial diversity and tailored functional studies.</title>
        <authorList>
            <person name="Wylensek D."/>
            <person name="Hitch T.C.A."/>
            <person name="Clavel T."/>
        </authorList>
    </citation>
    <scope>NUCLEOTIDE SEQUENCE [LARGE SCALE GENOMIC DNA]</scope>
    <source>
        <strain evidence="2 3">WCA-693-APC-5D-A</strain>
    </source>
</reference>
<sequence length="109" mass="12560">MKNNEEIAKTAGLKISSMSDEQSVGSFDISGKDIAVAWKRDKHNHYEIVSASPKDASYLTWTEIHIIRDTFFQDNEVCVQIFDKEKEGKGITKNCLHLWRRTDGKDYLH</sequence>
<name>A0A6I2UMK5_9FIRM</name>
<gene>
    <name evidence="2" type="ORF">FYJ84_13575</name>
</gene>
<organism evidence="2 3">
    <name type="scientific">Anaerovibrio slackiae</name>
    <dbReference type="NCBI Taxonomy" id="2652309"/>
    <lineage>
        <taxon>Bacteria</taxon>
        <taxon>Bacillati</taxon>
        <taxon>Bacillota</taxon>
        <taxon>Negativicutes</taxon>
        <taxon>Selenomonadales</taxon>
        <taxon>Selenomonadaceae</taxon>
        <taxon>Anaerovibrio</taxon>
    </lineage>
</organism>
<dbReference type="GeneID" id="96779959"/>
<comment type="caution">
    <text evidence="2">The sequence shown here is derived from an EMBL/GenBank/DDBJ whole genome shotgun (WGS) entry which is preliminary data.</text>
</comment>